<dbReference type="PATRIC" id="fig|45658.6.peg.2077"/>
<dbReference type="Proteomes" id="UP000092528">
    <property type="component" value="Chromosome 1"/>
</dbReference>
<dbReference type="GeneID" id="96871147"/>
<accession>A0A1B1NQ99</accession>
<reference evidence="1 2" key="1">
    <citation type="submission" date="2016-07" db="EMBL/GenBank/DDBJ databases">
        <title>Genome sequencing of Vibrio scophthalmi strain VS-05, an isolated from Paralichthys olivaceus.</title>
        <authorList>
            <person name="Han H.-J."/>
        </authorList>
    </citation>
    <scope>NUCLEOTIDE SEQUENCE [LARGE SCALE GENOMIC DNA]</scope>
    <source>
        <strain evidence="1 2">VS-05</strain>
    </source>
</reference>
<name>A0A1B1NQ99_9VIBR</name>
<protein>
    <submittedName>
        <fullName evidence="1">Uncharacterized protein</fullName>
    </submittedName>
</protein>
<dbReference type="RefSeq" id="WP_005598549.1">
    <property type="nucleotide sequence ID" value="NZ_CP016307.1"/>
</dbReference>
<dbReference type="AlphaFoldDB" id="A0A1B1NQ99"/>
<gene>
    <name evidence="1" type="ORF">VSVS05_00855</name>
</gene>
<dbReference type="STRING" id="45658.VSVS12_02113"/>
<dbReference type="EMBL" id="CP016414">
    <property type="protein sequence ID" value="ANU35986.1"/>
    <property type="molecule type" value="Genomic_DNA"/>
</dbReference>
<dbReference type="KEGG" id="vsc:VSVS12_02113"/>
<organism evidence="1 2">
    <name type="scientific">Vibrio scophthalmi</name>
    <dbReference type="NCBI Taxonomy" id="45658"/>
    <lineage>
        <taxon>Bacteria</taxon>
        <taxon>Pseudomonadati</taxon>
        <taxon>Pseudomonadota</taxon>
        <taxon>Gammaproteobacteria</taxon>
        <taxon>Vibrionales</taxon>
        <taxon>Vibrionaceae</taxon>
        <taxon>Vibrio</taxon>
    </lineage>
</organism>
<keyword evidence="2" id="KW-1185">Reference proteome</keyword>
<sequence length="70" mass="8061">MNFISLQLDDNAKAIVSDFIDGLNEQDGWIQMTARIAAQIDTELRDNAYIGRVMWFSESDFIEQVIEYKG</sequence>
<evidence type="ECO:0000313" key="2">
    <source>
        <dbReference type="Proteomes" id="UP000092528"/>
    </source>
</evidence>
<evidence type="ECO:0000313" key="1">
    <source>
        <dbReference type="EMBL" id="ANU35986.1"/>
    </source>
</evidence>
<proteinExistence type="predicted"/>